<dbReference type="InterPro" id="IPR029063">
    <property type="entry name" value="SAM-dependent_MTases_sf"/>
</dbReference>
<protein>
    <submittedName>
        <fullName evidence="1">Methyltransferase domain protein</fullName>
    </submittedName>
</protein>
<name>A0A481YXZ1_9VIRU</name>
<reference evidence="1" key="1">
    <citation type="journal article" date="2019" name="MBio">
        <title>Virus Genomes from Deep Sea Sediments Expand the Ocean Megavirome and Support Independent Origins of Viral Gigantism.</title>
        <authorList>
            <person name="Backstrom D."/>
            <person name="Yutin N."/>
            <person name="Jorgensen S.L."/>
            <person name="Dharamshi J."/>
            <person name="Homa F."/>
            <person name="Zaremba-Niedwiedzka K."/>
            <person name="Spang A."/>
            <person name="Wolf Y.I."/>
            <person name="Koonin E.V."/>
            <person name="Ettema T.J."/>
        </authorList>
    </citation>
    <scope>NUCLEOTIDE SEQUENCE</scope>
</reference>
<gene>
    <name evidence="1" type="ORF">LCMAC202_04840</name>
</gene>
<dbReference type="SUPFAM" id="SSF53335">
    <property type="entry name" value="S-adenosyl-L-methionine-dependent methyltransferases"/>
    <property type="match status" value="1"/>
</dbReference>
<evidence type="ECO:0000313" key="1">
    <source>
        <dbReference type="EMBL" id="QBK88122.1"/>
    </source>
</evidence>
<dbReference type="Gene3D" id="3.40.50.150">
    <property type="entry name" value="Vaccinia Virus protein VP39"/>
    <property type="match status" value="1"/>
</dbReference>
<proteinExistence type="predicted"/>
<dbReference type="GO" id="GO:0032259">
    <property type="term" value="P:methylation"/>
    <property type="evidence" value="ECO:0007669"/>
    <property type="project" value="UniProtKB-KW"/>
</dbReference>
<dbReference type="Pfam" id="PF13578">
    <property type="entry name" value="Methyltransf_24"/>
    <property type="match status" value="1"/>
</dbReference>
<dbReference type="EMBL" id="MK500375">
    <property type="protein sequence ID" value="QBK88122.1"/>
    <property type="molecule type" value="Genomic_DNA"/>
</dbReference>
<keyword evidence="1" id="KW-0489">Methyltransferase</keyword>
<accession>A0A481YXZ1</accession>
<dbReference type="GO" id="GO:0008168">
    <property type="term" value="F:methyltransferase activity"/>
    <property type="evidence" value="ECO:0007669"/>
    <property type="project" value="UniProtKB-KW"/>
</dbReference>
<sequence>MFEEKIFKDDIINALIKQRNYQTYLEIATKYSGHRYQYICNIEKERIWSLADPQDSDDYPVTYRMSSDDAFKIINKKYDIILVDGWHNFDQVERDIFNSLACLTNDGILVVHDCNPSTYKCTRDMQSVTEMIEKTQGVWCGNVYQVIIKLKITRPDLKIQVVDTDFGCGLIEKKNSEHVKLPKAKLIKWKYFCKHRAQLLDLISVETFKKSYLTAL</sequence>
<organism evidence="1">
    <name type="scientific">Marseillevirus LCMAC202</name>
    <dbReference type="NCBI Taxonomy" id="2506606"/>
    <lineage>
        <taxon>Viruses</taxon>
        <taxon>Varidnaviria</taxon>
        <taxon>Bamfordvirae</taxon>
        <taxon>Nucleocytoviricota</taxon>
        <taxon>Megaviricetes</taxon>
        <taxon>Pimascovirales</taxon>
        <taxon>Pimascovirales incertae sedis</taxon>
        <taxon>Marseilleviridae</taxon>
    </lineage>
</organism>
<keyword evidence="1" id="KW-0808">Transferase</keyword>